<feature type="compositionally biased region" description="Low complexity" evidence="1">
    <location>
        <begin position="797"/>
        <end position="813"/>
    </location>
</feature>
<dbReference type="InterPro" id="IPR036779">
    <property type="entry name" value="LysM_dom_sf"/>
</dbReference>
<feature type="region of interest" description="Disordered" evidence="1">
    <location>
        <begin position="258"/>
        <end position="287"/>
    </location>
</feature>
<dbReference type="EMBL" id="BQFW01000004">
    <property type="protein sequence ID" value="GJJ70976.1"/>
    <property type="molecule type" value="Genomic_DNA"/>
</dbReference>
<feature type="compositionally biased region" description="Low complexity" evidence="1">
    <location>
        <begin position="1030"/>
        <end position="1054"/>
    </location>
</feature>
<dbReference type="CDD" id="cd00118">
    <property type="entry name" value="LysM"/>
    <property type="match status" value="1"/>
</dbReference>
<comment type="caution">
    <text evidence="3">The sequence shown here is derived from an EMBL/GenBank/DDBJ whole genome shotgun (WGS) entry which is preliminary data.</text>
</comment>
<feature type="compositionally biased region" description="Low complexity" evidence="1">
    <location>
        <begin position="1206"/>
        <end position="1217"/>
    </location>
</feature>
<gene>
    <name evidence="3" type="ORF">EMPS_03326</name>
</gene>
<feature type="region of interest" description="Disordered" evidence="1">
    <location>
        <begin position="965"/>
        <end position="1058"/>
    </location>
</feature>
<feature type="compositionally biased region" description="Polar residues" evidence="1">
    <location>
        <begin position="30"/>
        <end position="42"/>
    </location>
</feature>
<feature type="region of interest" description="Disordered" evidence="1">
    <location>
        <begin position="1160"/>
        <end position="1285"/>
    </location>
</feature>
<dbReference type="Gene3D" id="3.10.350.10">
    <property type="entry name" value="LysM domain"/>
    <property type="match status" value="1"/>
</dbReference>
<feature type="compositionally biased region" description="Low complexity" evidence="1">
    <location>
        <begin position="9"/>
        <end position="29"/>
    </location>
</feature>
<dbReference type="OrthoDB" id="2192830at2759"/>
<dbReference type="SUPFAM" id="SSF54106">
    <property type="entry name" value="LysM domain"/>
    <property type="match status" value="1"/>
</dbReference>
<feature type="region of interest" description="Disordered" evidence="1">
    <location>
        <begin position="443"/>
        <end position="499"/>
    </location>
</feature>
<feature type="compositionally biased region" description="Polar residues" evidence="1">
    <location>
        <begin position="63"/>
        <end position="84"/>
    </location>
</feature>
<feature type="compositionally biased region" description="Low complexity" evidence="1">
    <location>
        <begin position="362"/>
        <end position="382"/>
    </location>
</feature>
<evidence type="ECO:0000256" key="1">
    <source>
        <dbReference type="SAM" id="MobiDB-lite"/>
    </source>
</evidence>
<feature type="compositionally biased region" description="Basic and acidic residues" evidence="1">
    <location>
        <begin position="186"/>
        <end position="197"/>
    </location>
</feature>
<keyword evidence="4" id="KW-1185">Reference proteome</keyword>
<proteinExistence type="predicted"/>
<feature type="compositionally biased region" description="Low complexity" evidence="1">
    <location>
        <begin position="907"/>
        <end position="918"/>
    </location>
</feature>
<feature type="region of interest" description="Disordered" evidence="1">
    <location>
        <begin position="327"/>
        <end position="382"/>
    </location>
</feature>
<dbReference type="Proteomes" id="UP000827284">
    <property type="component" value="Unassembled WGS sequence"/>
</dbReference>
<name>A0A9P3LUB2_9FUNG</name>
<feature type="compositionally biased region" description="Polar residues" evidence="1">
    <location>
        <begin position="198"/>
        <end position="214"/>
    </location>
</feature>
<sequence>MGASPPHETASTSPSSSSSSTSSFSSDTTLHPSTLHSANTDPLSPPTLGADFTSTSSSSSSSLAQQPAKNSPSMLKVQHQTNALGRSPLTKGPSAAAASVRTTVEASKDFHPLAKGSIPGESDSRRSVDNTSSMDHDSSEKECEQDQDHKQTWRTRDGHGNGDYLQNNNMSLEKQLGGDPLASARSAEDTTTNDHRSSTGSDHSTDNPSPTADQASRPRVTLEPLSRSRQRTLSVPSANRLDYGQVRADIEPRSVTAETAVETQGRQTLDPLLPSLASHPRRRPSAGLVTSPTVLKQHPVLEHLNDMGPLELERGIDSGVHWNHDPIPVIKASSLPPTSKDSRPPTSESSTRSQRTVHHTYSSSTLASEGSTSSSQQSTGETLLKTERLGDDHSGSTWDGDHPLLLDYTMEPELLDEYEDSNFLNGEVHSQPLNDRTVSLRHKGHSMSMDAPREASPTAGSSFHASGPTTTRRRRNISRSKEQQGNGQDQDVQGHTRTMTESAGKRVIIHQVAINDTLAGIALYYGIQVPLLKKSNKLWTNDSIHTRKYLYIPFEDCSVARQAGVLVDERSQSVLLPQRRQTSQNRTGSTGQASSFTASRMSTYDAAINNSSLPANHGGNHFSTYRSNFDPSAPLSESPEISAVTAGMLPTSTPSTSISPRLGTWSDSKSVAAPPMPTSPTITSFQRKSDNNFSTMTPLLPSASGKVPAKDGFAFSGSLPDTVIVPPSMTHEALAARFKEMDMATGEQQRKSQSAQEQELRTNPIHHRHRTSDLRQYAHMQKQQQQQRQTRPADDGSVTSSNTSSRRTSVESSGIRELVMSAKAGVGSNIRGSSFRPTSETEIDPESVIKEEGEENPNVYDESPSVVLSPERLDSTTTPFVTFGHHQHIYQTYDPGSTSGSSRHGLEGSTSSSASSGEAPEHPRRQELITVPEGMLSFFPSPEHSKRLETPQSISKLQNQMDFYQTSPSSTISSGSSNNPNSRRGTRPSSKTGVNGARSKSRSSLGNQTFEAPSGQPVSSTTTYGRQPDSTSSTTSKPSNSATTSTSKSAYSKSVRLNSGSNQYSAQKWSLMGESLVDDLLGAVRGPLQIARRMYNLSSFGFGGASTNTSASASGKEGFTDSSPWRASGGGSIRRSRSGRGNRNSIGYAIELDQAKTTLVQGSTATSSDAAGTGRTLLRRMPTNESSTVPGGMTRPGRGSMRRKSSSGSSHGPRQGSTGSGESIGNSSSVRKRSLRSSHPINHGALMALVNELDKDKKEKEKEKERRESSGSHGSSGEVTADILA</sequence>
<protein>
    <recommendedName>
        <fullName evidence="2">LysM domain-containing protein</fullName>
    </recommendedName>
</protein>
<feature type="compositionally biased region" description="Low complexity" evidence="1">
    <location>
        <begin position="53"/>
        <end position="62"/>
    </location>
</feature>
<reference evidence="3" key="1">
    <citation type="submission" date="2021-11" db="EMBL/GenBank/DDBJ databases">
        <authorList>
            <person name="Herlambang A."/>
            <person name="Guo Y."/>
            <person name="Takashima Y."/>
            <person name="Nishizawa T."/>
        </authorList>
    </citation>
    <scope>NUCLEOTIDE SEQUENCE</scope>
    <source>
        <strain evidence="3">E1425</strain>
    </source>
</reference>
<feature type="compositionally biased region" description="Polar residues" evidence="1">
    <location>
        <begin position="458"/>
        <end position="468"/>
    </location>
</feature>
<feature type="region of interest" description="Disordered" evidence="1">
    <location>
        <begin position="1"/>
        <end position="246"/>
    </location>
</feature>
<dbReference type="InterPro" id="IPR018392">
    <property type="entry name" value="LysM"/>
</dbReference>
<dbReference type="PROSITE" id="PS51782">
    <property type="entry name" value="LYSM"/>
    <property type="match status" value="1"/>
</dbReference>
<evidence type="ECO:0000313" key="4">
    <source>
        <dbReference type="Proteomes" id="UP000827284"/>
    </source>
</evidence>
<feature type="compositionally biased region" description="Low complexity" evidence="1">
    <location>
        <begin position="966"/>
        <end position="990"/>
    </location>
</feature>
<feature type="region of interest" description="Disordered" evidence="1">
    <location>
        <begin position="1107"/>
        <end position="1144"/>
    </location>
</feature>
<feature type="compositionally biased region" description="Polar residues" evidence="1">
    <location>
        <begin position="1002"/>
        <end position="1029"/>
    </location>
</feature>
<feature type="domain" description="LysM" evidence="2">
    <location>
        <begin position="508"/>
        <end position="552"/>
    </location>
</feature>
<organism evidence="3 4">
    <name type="scientific">Entomortierella parvispora</name>
    <dbReference type="NCBI Taxonomy" id="205924"/>
    <lineage>
        <taxon>Eukaryota</taxon>
        <taxon>Fungi</taxon>
        <taxon>Fungi incertae sedis</taxon>
        <taxon>Mucoromycota</taxon>
        <taxon>Mortierellomycotina</taxon>
        <taxon>Mortierellomycetes</taxon>
        <taxon>Mortierellales</taxon>
        <taxon>Mortierellaceae</taxon>
        <taxon>Entomortierella</taxon>
    </lineage>
</organism>
<feature type="compositionally biased region" description="Low complexity" evidence="1">
    <location>
        <begin position="344"/>
        <end position="354"/>
    </location>
</feature>
<feature type="region of interest" description="Disordered" evidence="1">
    <location>
        <begin position="743"/>
        <end position="870"/>
    </location>
</feature>
<evidence type="ECO:0000313" key="3">
    <source>
        <dbReference type="EMBL" id="GJJ70976.1"/>
    </source>
</evidence>
<feature type="compositionally biased region" description="Basic and acidic residues" evidence="1">
    <location>
        <begin position="1252"/>
        <end position="1270"/>
    </location>
</feature>
<accession>A0A9P3LUB2</accession>
<feature type="region of interest" description="Disordered" evidence="1">
    <location>
        <begin position="576"/>
        <end position="596"/>
    </location>
</feature>
<feature type="compositionally biased region" description="Low complexity" evidence="1">
    <location>
        <begin position="483"/>
        <end position="493"/>
    </location>
</feature>
<feature type="compositionally biased region" description="Polar residues" evidence="1">
    <location>
        <begin position="1160"/>
        <end position="1170"/>
    </location>
</feature>
<feature type="compositionally biased region" description="Basic and acidic residues" evidence="1">
    <location>
        <begin position="122"/>
        <end position="160"/>
    </location>
</feature>
<feature type="compositionally biased region" description="Polar residues" evidence="1">
    <location>
        <begin position="830"/>
        <end position="840"/>
    </location>
</feature>
<evidence type="ECO:0000259" key="2">
    <source>
        <dbReference type="PROSITE" id="PS51782"/>
    </source>
</evidence>
<feature type="region of interest" description="Disordered" evidence="1">
    <location>
        <begin position="891"/>
        <end position="924"/>
    </location>
</feature>
<reference evidence="3" key="2">
    <citation type="journal article" date="2022" name="Microbiol. Resour. Announc.">
        <title>Whole-Genome Sequence of Entomortierella parvispora E1425, a Mucoromycotan Fungus Associated with Burkholderiaceae-Related Endosymbiotic Bacteria.</title>
        <authorList>
            <person name="Herlambang A."/>
            <person name="Guo Y."/>
            <person name="Takashima Y."/>
            <person name="Narisawa K."/>
            <person name="Ohta H."/>
            <person name="Nishizawa T."/>
        </authorList>
    </citation>
    <scope>NUCLEOTIDE SEQUENCE</scope>
    <source>
        <strain evidence="3">E1425</strain>
    </source>
</reference>